<feature type="transmembrane region" description="Helical" evidence="2">
    <location>
        <begin position="871"/>
        <end position="895"/>
    </location>
</feature>
<feature type="transmembrane region" description="Helical" evidence="2">
    <location>
        <begin position="1009"/>
        <end position="1030"/>
    </location>
</feature>
<keyword evidence="2" id="KW-0472">Membrane</keyword>
<keyword evidence="2 3" id="KW-0812">Transmembrane</keyword>
<feature type="region of interest" description="Disordered" evidence="1">
    <location>
        <begin position="612"/>
        <end position="632"/>
    </location>
</feature>
<dbReference type="OrthoDB" id="300923at2759"/>
<feature type="transmembrane region" description="Helical" evidence="2">
    <location>
        <begin position="664"/>
        <end position="685"/>
    </location>
</feature>
<feature type="transmembrane region" description="Helical" evidence="2">
    <location>
        <begin position="1239"/>
        <end position="1263"/>
    </location>
</feature>
<dbReference type="InParanoid" id="Q22VD5"/>
<dbReference type="PANTHER" id="PTHR31600:SF2">
    <property type="entry name" value="GAMETE ENRICHED GENE 10 PROTEIN-RELATED"/>
    <property type="match status" value="1"/>
</dbReference>
<evidence type="ECO:0000313" key="3">
    <source>
        <dbReference type="EMBL" id="EAR89230.2"/>
    </source>
</evidence>
<dbReference type="Proteomes" id="UP000009168">
    <property type="component" value="Unassembled WGS sequence"/>
</dbReference>
<dbReference type="GeneID" id="7827885"/>
<evidence type="ECO:0000313" key="4">
    <source>
        <dbReference type="Proteomes" id="UP000009168"/>
    </source>
</evidence>
<gene>
    <name evidence="3" type="ORF">TTHERM_01021970</name>
</gene>
<dbReference type="KEGG" id="tet:TTHERM_01021970"/>
<feature type="compositionally biased region" description="Basic and acidic residues" evidence="1">
    <location>
        <begin position="615"/>
        <end position="629"/>
    </location>
</feature>
<keyword evidence="2" id="KW-1133">Transmembrane helix</keyword>
<dbReference type="EMBL" id="GG662822">
    <property type="protein sequence ID" value="EAR89230.2"/>
    <property type="molecule type" value="Genomic_DNA"/>
</dbReference>
<organism evidence="3 4">
    <name type="scientific">Tetrahymena thermophila (strain SB210)</name>
    <dbReference type="NCBI Taxonomy" id="312017"/>
    <lineage>
        <taxon>Eukaryota</taxon>
        <taxon>Sar</taxon>
        <taxon>Alveolata</taxon>
        <taxon>Ciliophora</taxon>
        <taxon>Intramacronucleata</taxon>
        <taxon>Oligohymenophorea</taxon>
        <taxon>Hymenostomatida</taxon>
        <taxon>Tetrahymenina</taxon>
        <taxon>Tetrahymenidae</taxon>
        <taxon>Tetrahymena</taxon>
    </lineage>
</organism>
<dbReference type="HOGENOM" id="CLU_259162_0_0_1"/>
<evidence type="ECO:0000256" key="1">
    <source>
        <dbReference type="SAM" id="MobiDB-lite"/>
    </source>
</evidence>
<protein>
    <submittedName>
        <fullName evidence="3">Transmembrane protein, putative</fullName>
    </submittedName>
</protein>
<dbReference type="InterPro" id="IPR035965">
    <property type="entry name" value="PAS-like_dom_sf"/>
</dbReference>
<dbReference type="SUPFAM" id="SSF55785">
    <property type="entry name" value="PYP-like sensor domain (PAS domain)"/>
    <property type="match status" value="1"/>
</dbReference>
<feature type="transmembrane region" description="Helical" evidence="2">
    <location>
        <begin position="1275"/>
        <end position="1294"/>
    </location>
</feature>
<dbReference type="RefSeq" id="XP_001009475.2">
    <property type="nucleotide sequence ID" value="XM_001009475.2"/>
</dbReference>
<name>Q22VD5_TETTS</name>
<reference evidence="4" key="1">
    <citation type="journal article" date="2006" name="PLoS Biol.">
        <title>Macronuclear genome sequence of the ciliate Tetrahymena thermophila, a model eukaryote.</title>
        <authorList>
            <person name="Eisen J.A."/>
            <person name="Coyne R.S."/>
            <person name="Wu M."/>
            <person name="Wu D."/>
            <person name="Thiagarajan M."/>
            <person name="Wortman J.R."/>
            <person name="Badger J.H."/>
            <person name="Ren Q."/>
            <person name="Amedeo P."/>
            <person name="Jones K.M."/>
            <person name="Tallon L.J."/>
            <person name="Delcher A.L."/>
            <person name="Salzberg S.L."/>
            <person name="Silva J.C."/>
            <person name="Haas B.J."/>
            <person name="Majoros W.H."/>
            <person name="Farzad M."/>
            <person name="Carlton J.M."/>
            <person name="Smith R.K. Jr."/>
            <person name="Garg J."/>
            <person name="Pearlman R.E."/>
            <person name="Karrer K.M."/>
            <person name="Sun L."/>
            <person name="Manning G."/>
            <person name="Elde N.C."/>
            <person name="Turkewitz A.P."/>
            <person name="Asai D.J."/>
            <person name="Wilkes D.E."/>
            <person name="Wang Y."/>
            <person name="Cai H."/>
            <person name="Collins K."/>
            <person name="Stewart B.A."/>
            <person name="Lee S.R."/>
            <person name="Wilamowska K."/>
            <person name="Weinberg Z."/>
            <person name="Ruzzo W.L."/>
            <person name="Wloga D."/>
            <person name="Gaertig J."/>
            <person name="Frankel J."/>
            <person name="Tsao C.-C."/>
            <person name="Gorovsky M.A."/>
            <person name="Keeling P.J."/>
            <person name="Waller R.F."/>
            <person name="Patron N.J."/>
            <person name="Cherry J.M."/>
            <person name="Stover N.A."/>
            <person name="Krieger C.J."/>
            <person name="del Toro C."/>
            <person name="Ryder H.F."/>
            <person name="Williamson S.C."/>
            <person name="Barbeau R.A."/>
            <person name="Hamilton E.P."/>
            <person name="Orias E."/>
        </authorList>
    </citation>
    <scope>NUCLEOTIDE SEQUENCE [LARGE SCALE GENOMIC DNA]</scope>
    <source>
        <strain evidence="4">SB210</strain>
    </source>
</reference>
<accession>Q22VD5</accession>
<keyword evidence="4" id="KW-1185">Reference proteome</keyword>
<dbReference type="PANTHER" id="PTHR31600">
    <property type="entry name" value="TINY MACROCYSTS PROTEIN B-RELATED"/>
    <property type="match status" value="1"/>
</dbReference>
<sequence>MIGAILFDEKINICKKKLRDTLIQTGDFYDFLCGDYIPLKQLEIMSVPLINLNQELQNSFLELFQINAFDLDLQYLASIKNIKQLQKLKQNNYFTENVCVVFSSFLENDYIINKVSNPFFQIFGIKINEILGKQLNLLVPNIVKRHHNKMIKQFIDQESLNIVQKGERHAFALDKKGFVFPITLRIKIEIFENDIGVCALIQRVNKQKQYILFDDDGIITDFSKKIFIDIFQSMDSKIQIQQNAFSLIPMLEAVMENKQFYAQFCSILVIKRELIDLQNSQKEQQIQNKTHNKKAYSQNDDVFLIQFKVGVYTTKLNLNVNYVEIDFYEREINEMKKRRIIQDINYQQILKEKQQSLGNNIYQIPNLINNNSDRQTTQISFNQDQSMTKKVISKTFFQENESIKSPTLLSPLKSQRKINNIQTAQDANNNNYQQENTTNILQEKILQDDQMPSSFCEIQLVSLQLNKQTGDQQETKVNLFSTIDEQKSDAPFQSLRTTHQLQINTKIEGERITSPFYQDDKYLQSFKNIEINQVDSLQQLQKLNYGFQQNKEASLNNLNQFQNNDFMFSEISNCLVQPQKAIFYNNLNQIYDEEPESYKSSLNDNKINRIYSRSTDSHEEENEKKEQRNEIASVNSSKFSSVELMKRSMIKRILSKVYTRGQKLMIITGILAFLILAIVTIKIYYDNINSLDQFVSSFLKIDDAIYCFVDVMNILAFNNYAEILGIKDNPYIIDTLKDQQVEKINVNTIYYPLVLNDYKRNLEQLVLHNESEESINVLQNNLFLVQKFTIGFYDNYGSQLYVGNTNFTQNLQYTLMEYYYSIYMYTVMFEDAQEMFIWNNLMELKERTRNLQSIVNQYVNKQFNNMYNEQITIIILVAIISVSMVLTIIPLNFMIQMQKEKIMKLLGSFQPQILESQIKLIELAIFKIDNIHTVNEMNKGVQDNNKSSNQNRKQIKLLMELALDGREDNQINQKGKFNQEINDFIPKYIKRKQNKRNRSIASFNSLPKLSFKIIFMSVVTIILLLIQPFLNIIQNNPFQRESNATLDDRIALTSIYSCLIENQTPHYLSQYMMIIEQYLPSETFYYYYIQNITDQNQQSILAIQNLTQSQHIPRNNEQIFEGFYKTILNGDICSVKESYPQYFNSNITHADCNRLFGGILNRGLLLSIKKAFDTFQELYEMYSITDYYTLYDQWILFQYQYSYIDFFKFVQVITEAVNGIRQYQNESLLQYKDYLQSNLFLLFIVQLKIITLIFLIGWTYLFFKFDTQLTLTNKMFTLFHISLLYENSFIQSYFKQIKILNKN</sequence>
<evidence type="ECO:0000256" key="2">
    <source>
        <dbReference type="SAM" id="Phobius"/>
    </source>
</evidence>
<dbReference type="InterPro" id="IPR052994">
    <property type="entry name" value="Tiny_macrocysts_regulators"/>
</dbReference>
<proteinExistence type="predicted"/>